<organism evidence="1 2">
    <name type="scientific">Portunus trituberculatus</name>
    <name type="common">Swimming crab</name>
    <name type="synonym">Neptunus trituberculatus</name>
    <dbReference type="NCBI Taxonomy" id="210409"/>
    <lineage>
        <taxon>Eukaryota</taxon>
        <taxon>Metazoa</taxon>
        <taxon>Ecdysozoa</taxon>
        <taxon>Arthropoda</taxon>
        <taxon>Crustacea</taxon>
        <taxon>Multicrustacea</taxon>
        <taxon>Malacostraca</taxon>
        <taxon>Eumalacostraca</taxon>
        <taxon>Eucarida</taxon>
        <taxon>Decapoda</taxon>
        <taxon>Pleocyemata</taxon>
        <taxon>Brachyura</taxon>
        <taxon>Eubrachyura</taxon>
        <taxon>Portunoidea</taxon>
        <taxon>Portunidae</taxon>
        <taxon>Portuninae</taxon>
        <taxon>Portunus</taxon>
    </lineage>
</organism>
<sequence>MWDIIKEIITYSLFLWIFLVLSYSNSNQGRILGCNGKSECPQRHRNSTINA</sequence>
<protein>
    <submittedName>
        <fullName evidence="1">Uncharacterized protein</fullName>
    </submittedName>
</protein>
<evidence type="ECO:0000313" key="2">
    <source>
        <dbReference type="Proteomes" id="UP000324222"/>
    </source>
</evidence>
<dbReference type="AlphaFoldDB" id="A0A5B7GP58"/>
<gene>
    <name evidence="1" type="ORF">E2C01_052787</name>
</gene>
<dbReference type="Proteomes" id="UP000324222">
    <property type="component" value="Unassembled WGS sequence"/>
</dbReference>
<evidence type="ECO:0000313" key="1">
    <source>
        <dbReference type="EMBL" id="MPC58778.1"/>
    </source>
</evidence>
<comment type="caution">
    <text evidence="1">The sequence shown here is derived from an EMBL/GenBank/DDBJ whole genome shotgun (WGS) entry which is preliminary data.</text>
</comment>
<reference evidence="1 2" key="1">
    <citation type="submission" date="2019-05" db="EMBL/GenBank/DDBJ databases">
        <title>Another draft genome of Portunus trituberculatus and its Hox gene families provides insights of decapod evolution.</title>
        <authorList>
            <person name="Jeong J.-H."/>
            <person name="Song I."/>
            <person name="Kim S."/>
            <person name="Choi T."/>
            <person name="Kim D."/>
            <person name="Ryu S."/>
            <person name="Kim W."/>
        </authorList>
    </citation>
    <scope>NUCLEOTIDE SEQUENCE [LARGE SCALE GENOMIC DNA]</scope>
    <source>
        <tissue evidence="1">Muscle</tissue>
    </source>
</reference>
<proteinExistence type="predicted"/>
<accession>A0A5B7GP58</accession>
<name>A0A5B7GP58_PORTR</name>
<dbReference type="EMBL" id="VSRR010015982">
    <property type="protein sequence ID" value="MPC58778.1"/>
    <property type="molecule type" value="Genomic_DNA"/>
</dbReference>
<keyword evidence="2" id="KW-1185">Reference proteome</keyword>